<dbReference type="Pfam" id="PF00412">
    <property type="entry name" value="LIM"/>
    <property type="match status" value="2"/>
</dbReference>
<dbReference type="FunFam" id="1.10.10.60:FF:000227">
    <property type="entry name" value="LIM homeobox transcription factor"/>
    <property type="match status" value="1"/>
</dbReference>
<reference evidence="13 14" key="1">
    <citation type="journal article" date="2017" name="G3 (Bethesda)">
        <title>The Physical Genome Mapping of Anopheles albimanus Corrected Scaffold Misassemblies and Identified Interarm Rearrangements in Genus Anopheles.</title>
        <authorList>
            <person name="Artemov G.N."/>
            <person name="Peery A.N."/>
            <person name="Jiang X."/>
            <person name="Tu Z."/>
            <person name="Stegniy V.N."/>
            <person name="Sharakhova M.V."/>
            <person name="Sharakhov I.V."/>
        </authorList>
    </citation>
    <scope>NUCLEOTIDE SEQUENCE [LARGE SCALE GENOMIC DNA]</scope>
    <source>
        <strain evidence="13 14">ALBI9_A</strain>
    </source>
</reference>
<evidence type="ECO:0000256" key="3">
    <source>
        <dbReference type="ARBA" id="ARBA00022737"/>
    </source>
</evidence>
<sequence>MVTVPMEMKCNVMVAEARSSGGRQDQEEQALTSEPGANIISITSSPSTTVSNERTNNMATTGTTITSCSAKTPITTSMASSQQQHMPPQHPQLPPPPPASGSPAADGGRIMLVERNGAENDANGVNGVPATGGPDGGLVSLLAGSSLCGQCCSPICDRYIMKVVDSTYHERCLQCTSCSIRLMHSCFMRDGKLYCRFDYERLYGRNRCLGCGEKIGADELVMRALDNVFHLKCFICVVCGVRLQKGDQYVIKQSQLFCRPDYEKEVEMFQGYSYDDYCCDDMFQTRIDGRRGPKRPRTILTTQQRRAFKASFDISPKPCRKIREGLAKDTGLSIRIVQVWFQNQRAKMKKIQKKQLKDGSKNAHHGGAGGGAGAGTKNHNGSSSKGHDSQEELSDTDGGKLALRIKDENSRSNNYLHDSCSDNEGTVTDNDGTYGGAAARLIGAGPDPFKIVKEELDFEEDYFRLALSHHHPPHGTVGARYTPKSFANADKTNFKIVPAMPTTTDVSMPVAHSPAPLIVNVLEMRSDPIVKNHHHHQQQHQVGGCSGIIKTENMALDTPMVGSSSSTTTMDYHGVPLQQLAATGGSPQAGATNAIGPPGHQTSHEALPPMLNPIDRLYSMQNSYFCNQENPHLGGTTPPNGTAGNHRGPAPLQQHQMQNQMHLQQQQQQQQQCPVSMSGTGGPTMMMPHVGGQHHHFASSNPQHIMPLSTSNANQMSHHVTGLCGNGLEQQQQQQAEGVM</sequence>
<dbReference type="GO" id="GO:0000981">
    <property type="term" value="F:DNA-binding transcription factor activity, RNA polymerase II-specific"/>
    <property type="evidence" value="ECO:0007669"/>
    <property type="project" value="InterPro"/>
</dbReference>
<dbReference type="PANTHER" id="PTHR24208:SF175">
    <property type="entry name" value="FI06571P"/>
    <property type="match status" value="1"/>
</dbReference>
<keyword evidence="5 10" id="KW-0440">LIM domain</keyword>
<dbReference type="InterPro" id="IPR009057">
    <property type="entry name" value="Homeodomain-like_sf"/>
</dbReference>
<evidence type="ECO:0000256" key="2">
    <source>
        <dbReference type="ARBA" id="ARBA00022723"/>
    </source>
</evidence>
<dbReference type="FunFam" id="2.10.110.10:FF:000006">
    <property type="entry name" value="LIM homeobox transcription factor 1-beta"/>
    <property type="match status" value="1"/>
</dbReference>
<accession>A0A182FH99</accession>
<feature type="compositionally biased region" description="Low complexity" evidence="12">
    <location>
        <begin position="652"/>
        <end position="676"/>
    </location>
</feature>
<evidence type="ECO:0000313" key="13">
    <source>
        <dbReference type="EnsemblMetazoa" id="AALB005893-PA"/>
    </source>
</evidence>
<keyword evidence="2 10" id="KW-0479">Metal-binding</keyword>
<feature type="region of interest" description="Disordered" evidence="12">
    <location>
        <begin position="74"/>
        <end position="105"/>
    </location>
</feature>
<feature type="compositionally biased region" description="Low complexity" evidence="12">
    <location>
        <begin position="634"/>
        <end position="645"/>
    </location>
</feature>
<dbReference type="InterPro" id="IPR017970">
    <property type="entry name" value="Homeobox_CS"/>
</dbReference>
<dbReference type="SUPFAM" id="SSF57716">
    <property type="entry name" value="Glucocorticoid receptor-like (DNA-binding domain)"/>
    <property type="match status" value="2"/>
</dbReference>
<organism evidence="13 14">
    <name type="scientific">Anopheles albimanus</name>
    <name type="common">New world malaria mosquito</name>
    <dbReference type="NCBI Taxonomy" id="7167"/>
    <lineage>
        <taxon>Eukaryota</taxon>
        <taxon>Metazoa</taxon>
        <taxon>Ecdysozoa</taxon>
        <taxon>Arthropoda</taxon>
        <taxon>Hexapoda</taxon>
        <taxon>Insecta</taxon>
        <taxon>Pterygota</taxon>
        <taxon>Neoptera</taxon>
        <taxon>Endopterygota</taxon>
        <taxon>Diptera</taxon>
        <taxon>Nematocera</taxon>
        <taxon>Culicoidea</taxon>
        <taxon>Culicidae</taxon>
        <taxon>Anophelinae</taxon>
        <taxon>Anopheles</taxon>
    </lineage>
</organism>
<proteinExistence type="predicted"/>
<keyword evidence="3" id="KW-0677">Repeat</keyword>
<evidence type="ECO:0000256" key="6">
    <source>
        <dbReference type="ARBA" id="ARBA00023125"/>
    </source>
</evidence>
<dbReference type="FunFam" id="2.10.110.10:FF:000103">
    <property type="entry name" value="LIM homeobox transcription factor 1-beta"/>
    <property type="match status" value="1"/>
</dbReference>
<dbReference type="PROSITE" id="PS00478">
    <property type="entry name" value="LIM_DOMAIN_1"/>
    <property type="match status" value="1"/>
</dbReference>
<comment type="subcellular location">
    <subcellularLocation>
        <location evidence="1 9 11">Nucleus</location>
    </subcellularLocation>
</comment>
<name>A0A182FH99_ANOAL</name>
<evidence type="ECO:0000256" key="12">
    <source>
        <dbReference type="SAM" id="MobiDB-lite"/>
    </source>
</evidence>
<feature type="region of interest" description="Disordered" evidence="12">
    <location>
        <begin position="350"/>
        <end position="428"/>
    </location>
</feature>
<feature type="compositionally biased region" description="Low complexity" evidence="12">
    <location>
        <begin position="39"/>
        <end position="60"/>
    </location>
</feature>
<dbReference type="GO" id="GO:0000977">
    <property type="term" value="F:RNA polymerase II transcription regulatory region sequence-specific DNA binding"/>
    <property type="evidence" value="ECO:0007669"/>
    <property type="project" value="TreeGrafter"/>
</dbReference>
<dbReference type="Gene3D" id="2.10.110.10">
    <property type="entry name" value="Cysteine Rich Protein"/>
    <property type="match status" value="2"/>
</dbReference>
<dbReference type="Gene3D" id="1.10.10.60">
    <property type="entry name" value="Homeodomain-like"/>
    <property type="match status" value="1"/>
</dbReference>
<keyword evidence="4 10" id="KW-0862">Zinc</keyword>
<keyword evidence="14" id="KW-1185">Reference proteome</keyword>
<evidence type="ECO:0000256" key="5">
    <source>
        <dbReference type="ARBA" id="ARBA00023038"/>
    </source>
</evidence>
<dbReference type="PROSITE" id="PS50023">
    <property type="entry name" value="LIM_DOMAIN_2"/>
    <property type="match status" value="2"/>
</dbReference>
<feature type="region of interest" description="Disordered" evidence="12">
    <location>
        <begin position="16"/>
        <end position="60"/>
    </location>
</feature>
<evidence type="ECO:0000256" key="11">
    <source>
        <dbReference type="RuleBase" id="RU000682"/>
    </source>
</evidence>
<evidence type="ECO:0000256" key="4">
    <source>
        <dbReference type="ARBA" id="ARBA00022833"/>
    </source>
</evidence>
<dbReference type="Pfam" id="PF00046">
    <property type="entry name" value="Homeodomain"/>
    <property type="match status" value="1"/>
</dbReference>
<dbReference type="CDD" id="cd09371">
    <property type="entry name" value="LIM1_Lmx1b"/>
    <property type="match status" value="1"/>
</dbReference>
<feature type="compositionally biased region" description="Pro residues" evidence="12">
    <location>
        <begin position="88"/>
        <end position="100"/>
    </location>
</feature>
<dbReference type="PANTHER" id="PTHR24208">
    <property type="entry name" value="LIM/HOMEOBOX PROTEIN LHX"/>
    <property type="match status" value="1"/>
</dbReference>
<protein>
    <submittedName>
        <fullName evidence="13">Uncharacterized protein</fullName>
    </submittedName>
</protein>
<dbReference type="GO" id="GO:0030182">
    <property type="term" value="P:neuron differentiation"/>
    <property type="evidence" value="ECO:0007669"/>
    <property type="project" value="TreeGrafter"/>
</dbReference>
<dbReference type="SMART" id="SM00132">
    <property type="entry name" value="LIM"/>
    <property type="match status" value="2"/>
</dbReference>
<evidence type="ECO:0000256" key="10">
    <source>
        <dbReference type="PROSITE-ProRule" id="PRU00125"/>
    </source>
</evidence>
<dbReference type="EnsemblMetazoa" id="AALB005893-RA">
    <property type="protein sequence ID" value="AALB005893-PA"/>
    <property type="gene ID" value="AALB005893"/>
</dbReference>
<evidence type="ECO:0000256" key="8">
    <source>
        <dbReference type="ARBA" id="ARBA00023242"/>
    </source>
</evidence>
<evidence type="ECO:0000256" key="7">
    <source>
        <dbReference type="ARBA" id="ARBA00023155"/>
    </source>
</evidence>
<feature type="DNA-binding region" description="Homeobox" evidence="9">
    <location>
        <begin position="293"/>
        <end position="352"/>
    </location>
</feature>
<dbReference type="VEuPathDB" id="VectorBase:AALB005893"/>
<dbReference type="VEuPathDB" id="VectorBase:AALB20_028448"/>
<dbReference type="AlphaFoldDB" id="A0A182FH99"/>
<keyword evidence="6 9" id="KW-0238">DNA-binding</keyword>
<evidence type="ECO:0000256" key="9">
    <source>
        <dbReference type="PROSITE-ProRule" id="PRU00108"/>
    </source>
</evidence>
<dbReference type="InterPro" id="IPR050453">
    <property type="entry name" value="LIM_Homeobox_TF"/>
</dbReference>
<reference evidence="13" key="2">
    <citation type="submission" date="2022-08" db="UniProtKB">
        <authorList>
            <consortium name="EnsemblMetazoa"/>
        </authorList>
    </citation>
    <scope>IDENTIFICATION</scope>
    <source>
        <strain evidence="13">STECLA/ALBI9_A</strain>
    </source>
</reference>
<dbReference type="SUPFAM" id="SSF46689">
    <property type="entry name" value="Homeodomain-like"/>
    <property type="match status" value="1"/>
</dbReference>
<dbReference type="CDD" id="cd00086">
    <property type="entry name" value="homeodomain"/>
    <property type="match status" value="1"/>
</dbReference>
<feature type="compositionally biased region" description="Low complexity" evidence="12">
    <location>
        <begin position="77"/>
        <end position="87"/>
    </location>
</feature>
<dbReference type="PROSITE" id="PS00027">
    <property type="entry name" value="HOMEOBOX_1"/>
    <property type="match status" value="1"/>
</dbReference>
<dbReference type="PROSITE" id="PS50071">
    <property type="entry name" value="HOMEOBOX_2"/>
    <property type="match status" value="1"/>
</dbReference>
<keyword evidence="7 9" id="KW-0371">Homeobox</keyword>
<dbReference type="Proteomes" id="UP000069272">
    <property type="component" value="Chromosome 3L"/>
</dbReference>
<dbReference type="GO" id="GO:0005634">
    <property type="term" value="C:nucleus"/>
    <property type="evidence" value="ECO:0007669"/>
    <property type="project" value="UniProtKB-SubCell"/>
</dbReference>
<evidence type="ECO:0000256" key="1">
    <source>
        <dbReference type="ARBA" id="ARBA00004123"/>
    </source>
</evidence>
<feature type="region of interest" description="Disordered" evidence="12">
    <location>
        <begin position="630"/>
        <end position="676"/>
    </location>
</feature>
<dbReference type="InterPro" id="IPR001781">
    <property type="entry name" value="Znf_LIM"/>
</dbReference>
<feature type="compositionally biased region" description="Polar residues" evidence="12">
    <location>
        <begin position="411"/>
        <end position="428"/>
    </location>
</feature>
<dbReference type="STRING" id="7167.A0A182FH99"/>
<dbReference type="SMART" id="SM00389">
    <property type="entry name" value="HOX"/>
    <property type="match status" value="1"/>
</dbReference>
<dbReference type="GO" id="GO:0046872">
    <property type="term" value="F:metal ion binding"/>
    <property type="evidence" value="ECO:0007669"/>
    <property type="project" value="UniProtKB-KW"/>
</dbReference>
<dbReference type="InterPro" id="IPR001356">
    <property type="entry name" value="HD"/>
</dbReference>
<evidence type="ECO:0000313" key="14">
    <source>
        <dbReference type="Proteomes" id="UP000069272"/>
    </source>
</evidence>
<keyword evidence="8 9" id="KW-0539">Nucleus</keyword>